<dbReference type="GO" id="GO:0016787">
    <property type="term" value="F:hydrolase activity"/>
    <property type="evidence" value="ECO:0007669"/>
    <property type="project" value="UniProtKB-KW"/>
</dbReference>
<evidence type="ECO:0000313" key="5">
    <source>
        <dbReference type="EMBL" id="KAK0577296.1"/>
    </source>
</evidence>
<evidence type="ECO:0000256" key="2">
    <source>
        <dbReference type="ARBA" id="ARBA00022801"/>
    </source>
</evidence>
<evidence type="ECO:0000259" key="3">
    <source>
        <dbReference type="Pfam" id="PF07727"/>
    </source>
</evidence>
<dbReference type="SUPFAM" id="SSF56672">
    <property type="entry name" value="DNA/RNA polymerases"/>
    <property type="match status" value="1"/>
</dbReference>
<proteinExistence type="predicted"/>
<accession>A0AA39RP87</accession>
<dbReference type="Proteomes" id="UP001168877">
    <property type="component" value="Unassembled WGS sequence"/>
</dbReference>
<dbReference type="InterPro" id="IPR057670">
    <property type="entry name" value="SH3_retrovirus"/>
</dbReference>
<reference evidence="5" key="2">
    <citation type="submission" date="2023-06" db="EMBL/GenBank/DDBJ databases">
        <authorList>
            <person name="Swenson N.G."/>
            <person name="Wegrzyn J.L."/>
            <person name="Mcevoy S.L."/>
        </authorList>
    </citation>
    <scope>NUCLEOTIDE SEQUENCE</scope>
    <source>
        <strain evidence="5">NS2018</strain>
        <tissue evidence="5">Leaf</tissue>
    </source>
</reference>
<dbReference type="GO" id="GO:0046872">
    <property type="term" value="F:metal ion binding"/>
    <property type="evidence" value="ECO:0007669"/>
    <property type="project" value="UniProtKB-KW"/>
</dbReference>
<dbReference type="InterPro" id="IPR039537">
    <property type="entry name" value="Retrotran_Ty1/copia-like"/>
</dbReference>
<name>A0AA39RP87_ACESA</name>
<dbReference type="Pfam" id="PF07727">
    <property type="entry name" value="RVT_2"/>
    <property type="match status" value="1"/>
</dbReference>
<evidence type="ECO:0008006" key="7">
    <source>
        <dbReference type="Google" id="ProtNLM"/>
    </source>
</evidence>
<sequence length="426" mass="48963">MARVMLLSNNVPRNLSAEAINTACYIGNRVFLRPGTRNTSYELWKGKRPNVGYFHTFGSKCYILNDRDQLGKFDAKSDEGIFIGYALNSRAYRVFNLKTLSVMESSNVEVVVSPNVGTSNVNNDDTQPIDRVPHLDSKEPAPWVRKLNDKEDIIGKVNEGVRTRRQLANLISYTCYTSQIEPKKVEEALNDEFWVLAMQEELNQFERNKVWTLVPRPKTTNVIGTKWIFRNKSDEDGNIVRNKARLVAQGYSQIEGIDFKETFAPVARLESIRLLLSISCVHKFKLHQMDVKSAFLNGFLQEGVFVEQPKGFVDAHHPNHVYRFKKALYGLKQAPRAWYERLTQFLVDNNYTRGSVDKTLFIKRDNDELFIAQIYVDDIVFGSTNNTKVQQFVDVMSHEFEMSLVGELSYFLGLQIRQLDDGIFIS</sequence>
<evidence type="ECO:0000313" key="6">
    <source>
        <dbReference type="Proteomes" id="UP001168877"/>
    </source>
</evidence>
<organism evidence="5 6">
    <name type="scientific">Acer saccharum</name>
    <name type="common">Sugar maple</name>
    <dbReference type="NCBI Taxonomy" id="4024"/>
    <lineage>
        <taxon>Eukaryota</taxon>
        <taxon>Viridiplantae</taxon>
        <taxon>Streptophyta</taxon>
        <taxon>Embryophyta</taxon>
        <taxon>Tracheophyta</taxon>
        <taxon>Spermatophyta</taxon>
        <taxon>Magnoliopsida</taxon>
        <taxon>eudicotyledons</taxon>
        <taxon>Gunneridae</taxon>
        <taxon>Pentapetalae</taxon>
        <taxon>rosids</taxon>
        <taxon>malvids</taxon>
        <taxon>Sapindales</taxon>
        <taxon>Sapindaceae</taxon>
        <taxon>Hippocastanoideae</taxon>
        <taxon>Acereae</taxon>
        <taxon>Acer</taxon>
    </lineage>
</organism>
<dbReference type="EMBL" id="JAUESC010000386">
    <property type="protein sequence ID" value="KAK0577296.1"/>
    <property type="molecule type" value="Genomic_DNA"/>
</dbReference>
<dbReference type="PANTHER" id="PTHR42648:SF21">
    <property type="entry name" value="CYSTEINE-RICH RLK (RECEPTOR-LIKE PROTEIN KINASE) 8"/>
    <property type="match status" value="1"/>
</dbReference>
<evidence type="ECO:0000259" key="4">
    <source>
        <dbReference type="Pfam" id="PF25597"/>
    </source>
</evidence>
<keyword evidence="1" id="KW-0479">Metal-binding</keyword>
<comment type="caution">
    <text evidence="5">The sequence shown here is derived from an EMBL/GenBank/DDBJ whole genome shotgun (WGS) entry which is preliminary data.</text>
</comment>
<feature type="domain" description="Reverse transcriptase Ty1/copia-type" evidence="3">
    <location>
        <begin position="208"/>
        <end position="425"/>
    </location>
</feature>
<evidence type="ECO:0000256" key="1">
    <source>
        <dbReference type="ARBA" id="ARBA00022723"/>
    </source>
</evidence>
<keyword evidence="6" id="KW-1185">Reference proteome</keyword>
<dbReference type="InterPro" id="IPR013103">
    <property type="entry name" value="RVT_2"/>
</dbReference>
<protein>
    <recommendedName>
        <fullName evidence="7">Gag-pol polyprotein</fullName>
    </recommendedName>
</protein>
<keyword evidence="2" id="KW-0378">Hydrolase</keyword>
<dbReference type="InterPro" id="IPR043502">
    <property type="entry name" value="DNA/RNA_pol_sf"/>
</dbReference>
<dbReference type="PANTHER" id="PTHR42648">
    <property type="entry name" value="TRANSPOSASE, PUTATIVE-RELATED"/>
    <property type="match status" value="1"/>
</dbReference>
<dbReference type="Pfam" id="PF25597">
    <property type="entry name" value="SH3_retrovirus"/>
    <property type="match status" value="1"/>
</dbReference>
<gene>
    <name evidence="5" type="ORF">LWI29_030911</name>
</gene>
<feature type="domain" description="Retroviral polymerase SH3-like" evidence="4">
    <location>
        <begin position="59"/>
        <end position="110"/>
    </location>
</feature>
<dbReference type="AlphaFoldDB" id="A0AA39RP87"/>
<reference evidence="5" key="1">
    <citation type="journal article" date="2022" name="Plant J.">
        <title>Strategies of tolerance reflected in two North American maple genomes.</title>
        <authorList>
            <person name="McEvoy S.L."/>
            <person name="Sezen U.U."/>
            <person name="Trouern-Trend A."/>
            <person name="McMahon S.M."/>
            <person name="Schaberg P.G."/>
            <person name="Yang J."/>
            <person name="Wegrzyn J.L."/>
            <person name="Swenson N.G."/>
        </authorList>
    </citation>
    <scope>NUCLEOTIDE SEQUENCE</scope>
    <source>
        <strain evidence="5">NS2018</strain>
    </source>
</reference>